<dbReference type="PIRSF" id="PIRSF019169">
    <property type="entry name" value="PilM"/>
    <property type="match status" value="1"/>
</dbReference>
<sequence>MIQEGISIKVDLFYKEHKPTLGLDIGATSIKVVQLKKSGRNTKLVGYGNIGLPGGCISEGIIYDPETVAKYIKKLLEEPKYGKFKAKRVNSAIPESYIFTRVLELPEMTYDDMEQAIIWDAEQYIPIALSDLYIDFEVLGPALSAKEGYNDVALVAAPKAIVDSYMKMFDLLSLEVGILETNLSSIARAVISQKEINETIVLADIGGERTNMAIFDRAIRVTGSLPRGGVDFTRAIAEKCKINILEAEETKNQDGLPAKGGKAKEAMEPILLEIVRDIKKIIAYYEEKSGGNKKNLVSKLIICGGNASVPGLTEYLEKAINLKTLMGNPWANISIYPLKPVPKLEAPMYTAAIGLALKGNIYA</sequence>
<dbReference type="InterPro" id="IPR043129">
    <property type="entry name" value="ATPase_NBD"/>
</dbReference>
<evidence type="ECO:0000313" key="2">
    <source>
        <dbReference type="EMBL" id="KKQ94959.1"/>
    </source>
</evidence>
<dbReference type="PANTHER" id="PTHR32432">
    <property type="entry name" value="CELL DIVISION PROTEIN FTSA-RELATED"/>
    <property type="match status" value="1"/>
</dbReference>
<accession>A0A0G0P9Z3</accession>
<evidence type="ECO:0000313" key="3">
    <source>
        <dbReference type="Proteomes" id="UP000034207"/>
    </source>
</evidence>
<dbReference type="SUPFAM" id="SSF53067">
    <property type="entry name" value="Actin-like ATPase domain"/>
    <property type="match status" value="2"/>
</dbReference>
<dbReference type="GO" id="GO:0051301">
    <property type="term" value="P:cell division"/>
    <property type="evidence" value="ECO:0007669"/>
    <property type="project" value="UniProtKB-KW"/>
</dbReference>
<feature type="domain" description="SHS2" evidence="1">
    <location>
        <begin position="20"/>
        <end position="192"/>
    </location>
</feature>
<proteinExistence type="predicted"/>
<dbReference type="InterPro" id="IPR050696">
    <property type="entry name" value="FtsA/MreB"/>
</dbReference>
<dbReference type="InterPro" id="IPR003494">
    <property type="entry name" value="SHS2_FtsA"/>
</dbReference>
<dbReference type="AlphaFoldDB" id="A0A0G0P9Z3"/>
<dbReference type="NCBIfam" id="TIGR01175">
    <property type="entry name" value="pilM"/>
    <property type="match status" value="1"/>
</dbReference>
<organism evidence="2 3">
    <name type="scientific">candidate division CPR2 bacterium GW2011_GWC2_39_10</name>
    <dbReference type="NCBI Taxonomy" id="1618345"/>
    <lineage>
        <taxon>Bacteria</taxon>
        <taxon>Bacteria division CPR2</taxon>
    </lineage>
</organism>
<dbReference type="Gene3D" id="3.30.420.40">
    <property type="match status" value="2"/>
</dbReference>
<dbReference type="STRING" id="1618345.UT18_C0006G0057"/>
<reference evidence="2 3" key="1">
    <citation type="journal article" date="2015" name="Nature">
        <title>rRNA introns, odd ribosomes, and small enigmatic genomes across a large radiation of phyla.</title>
        <authorList>
            <person name="Brown C.T."/>
            <person name="Hug L.A."/>
            <person name="Thomas B.C."/>
            <person name="Sharon I."/>
            <person name="Castelle C.J."/>
            <person name="Singh A."/>
            <person name="Wilkins M.J."/>
            <person name="Williams K.H."/>
            <person name="Banfield J.F."/>
        </authorList>
    </citation>
    <scope>NUCLEOTIDE SEQUENCE [LARGE SCALE GENOMIC DNA]</scope>
</reference>
<dbReference type="EMBL" id="LBVV01000006">
    <property type="protein sequence ID" value="KKQ94959.1"/>
    <property type="molecule type" value="Genomic_DNA"/>
</dbReference>
<dbReference type="Proteomes" id="UP000034207">
    <property type="component" value="Unassembled WGS sequence"/>
</dbReference>
<dbReference type="CDD" id="cd24049">
    <property type="entry name" value="ASKHA_NBD_PilM"/>
    <property type="match status" value="1"/>
</dbReference>
<dbReference type="InterPro" id="IPR005883">
    <property type="entry name" value="PilM"/>
</dbReference>
<evidence type="ECO:0000259" key="1">
    <source>
        <dbReference type="SMART" id="SM00842"/>
    </source>
</evidence>
<name>A0A0G0P9Z3_UNCC2</name>
<dbReference type="Pfam" id="PF11104">
    <property type="entry name" value="PilM_2"/>
    <property type="match status" value="1"/>
</dbReference>
<dbReference type="Gene3D" id="3.30.1490.300">
    <property type="match status" value="1"/>
</dbReference>
<comment type="caution">
    <text evidence="2">The sequence shown here is derived from an EMBL/GenBank/DDBJ whole genome shotgun (WGS) entry which is preliminary data.</text>
</comment>
<keyword evidence="2" id="KW-0132">Cell division</keyword>
<dbReference type="PANTHER" id="PTHR32432:SF3">
    <property type="entry name" value="ETHANOLAMINE UTILIZATION PROTEIN EUTJ"/>
    <property type="match status" value="1"/>
</dbReference>
<protein>
    <submittedName>
        <fullName evidence="2">Cell division protein FtsA</fullName>
    </submittedName>
</protein>
<keyword evidence="2" id="KW-0131">Cell cycle</keyword>
<gene>
    <name evidence="2" type="ORF">UT18_C0006G0057</name>
</gene>
<dbReference type="SMART" id="SM00842">
    <property type="entry name" value="FtsA"/>
    <property type="match status" value="1"/>
</dbReference>